<accession>A0ABR3JRE7</accession>
<gene>
    <name evidence="2" type="ORF">HGRIS_000113</name>
</gene>
<dbReference type="Proteomes" id="UP001556367">
    <property type="component" value="Unassembled WGS sequence"/>
</dbReference>
<proteinExistence type="predicted"/>
<evidence type="ECO:0000256" key="1">
    <source>
        <dbReference type="SAM" id="MobiDB-lite"/>
    </source>
</evidence>
<organism evidence="2 3">
    <name type="scientific">Hohenbuehelia grisea</name>
    <dbReference type="NCBI Taxonomy" id="104357"/>
    <lineage>
        <taxon>Eukaryota</taxon>
        <taxon>Fungi</taxon>
        <taxon>Dikarya</taxon>
        <taxon>Basidiomycota</taxon>
        <taxon>Agaricomycotina</taxon>
        <taxon>Agaricomycetes</taxon>
        <taxon>Agaricomycetidae</taxon>
        <taxon>Agaricales</taxon>
        <taxon>Pleurotineae</taxon>
        <taxon>Pleurotaceae</taxon>
        <taxon>Hohenbuehelia</taxon>
    </lineage>
</organism>
<comment type="caution">
    <text evidence="2">The sequence shown here is derived from an EMBL/GenBank/DDBJ whole genome shotgun (WGS) entry which is preliminary data.</text>
</comment>
<feature type="compositionally biased region" description="Polar residues" evidence="1">
    <location>
        <begin position="71"/>
        <end position="80"/>
    </location>
</feature>
<evidence type="ECO:0000313" key="2">
    <source>
        <dbReference type="EMBL" id="KAL0957932.1"/>
    </source>
</evidence>
<name>A0ABR3JRE7_9AGAR</name>
<protein>
    <submittedName>
        <fullName evidence="2">Uncharacterized protein</fullName>
    </submittedName>
</protein>
<sequence length="231" mass="25537">MTGIPESRDHDTAAVVAGFREAWSQFWLWEQTDSSEQLAGLRSSDASNAGTDTISNIPTTLSEGDTLPNERAQSTDTKSSCEVMTFEDDNDIQTSILVLDSYEIDPETLIQATPAYESFTPTNSNIYVGDDSDDMPFVPFFDDKTFNVDGHSAEYARLAWEAPFTDPDWHIIISLAATIIQDDHGVSLANIDLTDVLPLRLLSRSATNTQAVLELCSERFLPPTQFPECKS</sequence>
<reference evidence="3" key="1">
    <citation type="submission" date="2024-06" db="EMBL/GenBank/DDBJ databases">
        <title>Multi-omics analyses provide insights into the biosynthesis of the anticancer antibiotic pleurotin in Hohenbuehelia grisea.</title>
        <authorList>
            <person name="Weaver J.A."/>
            <person name="Alberti F."/>
        </authorList>
    </citation>
    <scope>NUCLEOTIDE SEQUENCE [LARGE SCALE GENOMIC DNA]</scope>
    <source>
        <strain evidence="3">T-177</strain>
    </source>
</reference>
<evidence type="ECO:0000313" key="3">
    <source>
        <dbReference type="Proteomes" id="UP001556367"/>
    </source>
</evidence>
<feature type="region of interest" description="Disordered" evidence="1">
    <location>
        <begin position="39"/>
        <end position="80"/>
    </location>
</feature>
<feature type="compositionally biased region" description="Polar residues" evidence="1">
    <location>
        <begin position="44"/>
        <end position="63"/>
    </location>
</feature>
<keyword evidence="3" id="KW-1185">Reference proteome</keyword>
<dbReference type="EMBL" id="JASNQZ010000004">
    <property type="protein sequence ID" value="KAL0957932.1"/>
    <property type="molecule type" value="Genomic_DNA"/>
</dbReference>